<organism evidence="1 2">
    <name type="scientific">Tissierella carlieri</name>
    <dbReference type="NCBI Taxonomy" id="689904"/>
    <lineage>
        <taxon>Bacteria</taxon>
        <taxon>Bacillati</taxon>
        <taxon>Bacillota</taxon>
        <taxon>Tissierellia</taxon>
        <taxon>Tissierellales</taxon>
        <taxon>Tissierellaceae</taxon>
        <taxon>Tissierella</taxon>
    </lineage>
</organism>
<name>A0ABT1SGB8_9FIRM</name>
<evidence type="ECO:0000313" key="2">
    <source>
        <dbReference type="Proteomes" id="UP001524478"/>
    </source>
</evidence>
<evidence type="ECO:0000313" key="1">
    <source>
        <dbReference type="EMBL" id="MCQ4925539.1"/>
    </source>
</evidence>
<keyword evidence="2" id="KW-1185">Reference proteome</keyword>
<protein>
    <submittedName>
        <fullName evidence="1">Uncharacterized protein</fullName>
    </submittedName>
</protein>
<proteinExistence type="predicted"/>
<sequence length="50" mass="5867">MITYREIDSSCLDEYDKIPMLVNVKSILKLEKIENGFGRILLKKLQPKNK</sequence>
<dbReference type="RefSeq" id="WP_256312965.1">
    <property type="nucleotide sequence ID" value="NZ_JANGAC010000023.1"/>
</dbReference>
<comment type="caution">
    <text evidence="1">The sequence shown here is derived from an EMBL/GenBank/DDBJ whole genome shotgun (WGS) entry which is preliminary data.</text>
</comment>
<gene>
    <name evidence="1" type="ORF">NE686_20760</name>
</gene>
<dbReference type="EMBL" id="JANGAC010000023">
    <property type="protein sequence ID" value="MCQ4925539.1"/>
    <property type="molecule type" value="Genomic_DNA"/>
</dbReference>
<reference evidence="1 2" key="1">
    <citation type="submission" date="2022-06" db="EMBL/GenBank/DDBJ databases">
        <title>Isolation of gut microbiota from human fecal samples.</title>
        <authorList>
            <person name="Pamer E.G."/>
            <person name="Barat B."/>
            <person name="Waligurski E."/>
            <person name="Medina S."/>
            <person name="Paddock L."/>
            <person name="Mostad J."/>
        </authorList>
    </citation>
    <scope>NUCLEOTIDE SEQUENCE [LARGE SCALE GENOMIC DNA]</scope>
    <source>
        <strain evidence="1 2">DFI.7.95</strain>
    </source>
</reference>
<accession>A0ABT1SGB8</accession>
<dbReference type="Proteomes" id="UP001524478">
    <property type="component" value="Unassembled WGS sequence"/>
</dbReference>